<gene>
    <name evidence="2" type="ORF">Pfra01_002572700</name>
</gene>
<dbReference type="AlphaFoldDB" id="A0A9W6YCJ3"/>
<name>A0A9W6YCJ3_9STRA</name>
<feature type="compositionally biased region" description="Acidic residues" evidence="1">
    <location>
        <begin position="111"/>
        <end position="125"/>
    </location>
</feature>
<evidence type="ECO:0000313" key="2">
    <source>
        <dbReference type="EMBL" id="GMF59516.1"/>
    </source>
</evidence>
<dbReference type="Proteomes" id="UP001165121">
    <property type="component" value="Unassembled WGS sequence"/>
</dbReference>
<comment type="caution">
    <text evidence="2">The sequence shown here is derived from an EMBL/GenBank/DDBJ whole genome shotgun (WGS) entry which is preliminary data.</text>
</comment>
<reference evidence="2" key="1">
    <citation type="submission" date="2023-04" db="EMBL/GenBank/DDBJ databases">
        <title>Phytophthora fragariaefolia NBRC 109709.</title>
        <authorList>
            <person name="Ichikawa N."/>
            <person name="Sato H."/>
            <person name="Tonouchi N."/>
        </authorList>
    </citation>
    <scope>NUCLEOTIDE SEQUENCE</scope>
    <source>
        <strain evidence="2">NBRC 109709</strain>
    </source>
</reference>
<evidence type="ECO:0000313" key="3">
    <source>
        <dbReference type="Proteomes" id="UP001165121"/>
    </source>
</evidence>
<sequence length="158" mass="18976">MAPAGARRGGPLRKLKSYEFRVLEYYENCIRDGENVRLVDIWKYCQQVPEFVLQAENTQKSWAQRFIKSYEPVLKQWIPVNGTSPQRPAKRAKTVTVSCNTEVVYEKESQEKEDELEREEEGFQEEVEENCRRIRGKSCRRMWRRQWRQYRLRKPAAL</sequence>
<accession>A0A9W6YCJ3</accession>
<keyword evidence="3" id="KW-1185">Reference proteome</keyword>
<organism evidence="2 3">
    <name type="scientific">Phytophthora fragariaefolia</name>
    <dbReference type="NCBI Taxonomy" id="1490495"/>
    <lineage>
        <taxon>Eukaryota</taxon>
        <taxon>Sar</taxon>
        <taxon>Stramenopiles</taxon>
        <taxon>Oomycota</taxon>
        <taxon>Peronosporomycetes</taxon>
        <taxon>Peronosporales</taxon>
        <taxon>Peronosporaceae</taxon>
        <taxon>Phytophthora</taxon>
    </lineage>
</organism>
<dbReference type="EMBL" id="BSXT01005052">
    <property type="protein sequence ID" value="GMF59516.1"/>
    <property type="molecule type" value="Genomic_DNA"/>
</dbReference>
<protein>
    <submittedName>
        <fullName evidence="2">Unnamed protein product</fullName>
    </submittedName>
</protein>
<proteinExistence type="predicted"/>
<evidence type="ECO:0000256" key="1">
    <source>
        <dbReference type="SAM" id="MobiDB-lite"/>
    </source>
</evidence>
<feature type="region of interest" description="Disordered" evidence="1">
    <location>
        <begin position="106"/>
        <end position="125"/>
    </location>
</feature>